<dbReference type="EMBL" id="FKDD01000012">
    <property type="protein sequence ID" value="SAC58587.1"/>
    <property type="molecule type" value="Genomic_DNA"/>
</dbReference>
<accession>A0A155SKG5</accession>
<dbReference type="Gene3D" id="1.10.10.10">
    <property type="entry name" value="Winged helix-like DNA-binding domain superfamily/Winged helix DNA-binding domain"/>
    <property type="match status" value="1"/>
</dbReference>
<feature type="transmembrane region" description="Helical" evidence="3">
    <location>
        <begin position="134"/>
        <end position="155"/>
    </location>
</feature>
<evidence type="ECO:0000313" key="7">
    <source>
        <dbReference type="EMBL" id="SAC58587.1"/>
    </source>
</evidence>
<dbReference type="GO" id="GO:0006355">
    <property type="term" value="P:regulation of DNA-templated transcription"/>
    <property type="evidence" value="ECO:0007669"/>
    <property type="project" value="InterPro"/>
</dbReference>
<dbReference type="InterPro" id="IPR016032">
    <property type="entry name" value="Sig_transdc_resp-reg_C-effctor"/>
</dbReference>
<dbReference type="Proteomes" id="UP000077278">
    <property type="component" value="Unassembled WGS sequence"/>
</dbReference>
<evidence type="ECO:0000313" key="6">
    <source>
        <dbReference type="EMBL" id="SAA58813.1"/>
    </source>
</evidence>
<evidence type="ECO:0000259" key="4">
    <source>
        <dbReference type="PROSITE" id="PS51755"/>
    </source>
</evidence>
<keyword evidence="1 2" id="KW-0238">DNA-binding</keyword>
<dbReference type="EMBL" id="FKDK01000008">
    <property type="protein sequence ID" value="SAA58813.1"/>
    <property type="molecule type" value="Genomic_DNA"/>
</dbReference>
<protein>
    <submittedName>
        <fullName evidence="7">Transcriptional regulator</fullName>
    </submittedName>
</protein>
<accession>A0A0J0BKW1</accession>
<feature type="DNA-binding region" description="OmpR/PhoB-type" evidence="2">
    <location>
        <begin position="1"/>
        <end position="102"/>
    </location>
</feature>
<dbReference type="GO" id="GO:0000160">
    <property type="term" value="P:phosphorelay signal transduction system"/>
    <property type="evidence" value="ECO:0007669"/>
    <property type="project" value="InterPro"/>
</dbReference>
<dbReference type="KEGG" id="ecls:LI67_024240"/>
<dbReference type="KEGG" id="ern:BFV67_21840"/>
<evidence type="ECO:0000256" key="2">
    <source>
        <dbReference type="PROSITE-ProRule" id="PRU01091"/>
    </source>
</evidence>
<evidence type="ECO:0000256" key="1">
    <source>
        <dbReference type="ARBA" id="ARBA00023125"/>
    </source>
</evidence>
<name>A0A0J0BKW1_9ENTR</name>
<dbReference type="SMART" id="SM00862">
    <property type="entry name" value="Trans_reg_C"/>
    <property type="match status" value="1"/>
</dbReference>
<evidence type="ECO:0000256" key="3">
    <source>
        <dbReference type="SAM" id="Phobius"/>
    </source>
</evidence>
<dbReference type="Proteomes" id="UP000077063">
    <property type="component" value="Unassembled WGS sequence"/>
</dbReference>
<dbReference type="Pfam" id="PF00486">
    <property type="entry name" value="Trans_reg_C"/>
    <property type="match status" value="1"/>
</dbReference>
<organism evidence="7 10">
    <name type="scientific">Enterobacter roggenkampii</name>
    <dbReference type="NCBI Taxonomy" id="1812935"/>
    <lineage>
        <taxon>Bacteria</taxon>
        <taxon>Pseudomonadati</taxon>
        <taxon>Pseudomonadota</taxon>
        <taxon>Gammaproteobacteria</taxon>
        <taxon>Enterobacterales</taxon>
        <taxon>Enterobacteriaceae</taxon>
        <taxon>Enterobacter</taxon>
        <taxon>Enterobacter cloacae complex</taxon>
    </lineage>
</organism>
<evidence type="ECO:0000313" key="8">
    <source>
        <dbReference type="Proteomes" id="UP000036013"/>
    </source>
</evidence>
<keyword evidence="3" id="KW-0812">Transmembrane</keyword>
<accession>A0A1S2A4J0</accession>
<reference evidence="9 10" key="2">
    <citation type="submission" date="2016-03" db="EMBL/GenBank/DDBJ databases">
        <authorList>
            <consortium name="Pathogen Informatics"/>
        </authorList>
    </citation>
    <scope>NUCLEOTIDE SEQUENCE [LARGE SCALE GENOMIC DNA]</scope>
    <source>
        <strain evidence="6">E2161</strain>
        <strain evidence="9">e2161</strain>
        <strain evidence="7">E264</strain>
        <strain evidence="10">e264</strain>
    </source>
</reference>
<reference evidence="5 8" key="1">
    <citation type="submission" date="2015-06" db="EMBL/GenBank/DDBJ databases">
        <authorList>
            <person name="Adams M."/>
            <person name="Sutton G."/>
            <person name="Nelson K."/>
            <person name="Bonomo R."/>
            <person name="McCorrison J."/>
            <person name="Sanka R."/>
            <person name="Brinkac L."/>
            <person name="Nierman W."/>
        </authorList>
    </citation>
    <scope>NUCLEOTIDE SEQUENCE [LARGE SCALE GENOMIC DNA]</scope>
    <source>
        <strain evidence="5 8">GN02692</strain>
    </source>
</reference>
<dbReference type="GeneID" id="45798004"/>
<gene>
    <name evidence="5" type="ORF">ABF77_12140</name>
    <name evidence="7" type="ORF">SAMEA2273136_02923</name>
    <name evidence="6" type="ORF">SAMEA2273443_02299</name>
</gene>
<evidence type="ECO:0000313" key="10">
    <source>
        <dbReference type="Proteomes" id="UP000077278"/>
    </source>
</evidence>
<dbReference type="InterPro" id="IPR036388">
    <property type="entry name" value="WH-like_DNA-bd_sf"/>
</dbReference>
<comment type="caution">
    <text evidence="7">The sequence shown here is derived from an EMBL/GenBank/DDBJ whole genome shotgun (WGS) entry which is preliminary data.</text>
</comment>
<keyword evidence="3" id="KW-1133">Transmembrane helix</keyword>
<sequence>MYLINKLVEYDPENKNLVNHITGRSIQLQLPANLCFLYLITHPGEIISQNQLMVVGWGERNDVTTPNTFYQAILTLRNALAEVGLPRDTVKTISRRGLMLSEATEVELFVPTAEPVIANKDVLVAKGAARQRPAWLIITTATLLLIALINGGILYKKHQNMPFSHYIPLSTGSTTQACQLFYAPNEHIQDHYVRLLNNNPGLCAEKRYVFLVGYSKTERIAAFVCNNDARRDATALCTTHYFWAHEK</sequence>
<keyword evidence="3" id="KW-0472">Membrane</keyword>
<dbReference type="GO" id="GO:0003677">
    <property type="term" value="F:DNA binding"/>
    <property type="evidence" value="ECO:0007669"/>
    <property type="project" value="UniProtKB-UniRule"/>
</dbReference>
<keyword evidence="9" id="KW-1185">Reference proteome</keyword>
<proteinExistence type="predicted"/>
<dbReference type="PROSITE" id="PS51755">
    <property type="entry name" value="OMPR_PHOB"/>
    <property type="match status" value="1"/>
</dbReference>
<dbReference type="SUPFAM" id="SSF46894">
    <property type="entry name" value="C-terminal effector domain of the bipartite response regulators"/>
    <property type="match status" value="1"/>
</dbReference>
<evidence type="ECO:0000313" key="9">
    <source>
        <dbReference type="Proteomes" id="UP000077063"/>
    </source>
</evidence>
<dbReference type="OrthoDB" id="6516742at2"/>
<dbReference type="RefSeq" id="WP_032654221.1">
    <property type="nucleotide sequence ID" value="NZ_CABMNO010000016.1"/>
</dbReference>
<feature type="domain" description="OmpR/PhoB-type" evidence="4">
    <location>
        <begin position="1"/>
        <end position="102"/>
    </location>
</feature>
<dbReference type="InterPro" id="IPR001867">
    <property type="entry name" value="OmpR/PhoB-type_DNA-bd"/>
</dbReference>
<dbReference type="EMBL" id="LEDI01000023">
    <property type="protein sequence ID" value="KLQ03438.1"/>
    <property type="molecule type" value="Genomic_DNA"/>
</dbReference>
<dbReference type="Proteomes" id="UP000036013">
    <property type="component" value="Unassembled WGS sequence"/>
</dbReference>
<dbReference type="AlphaFoldDB" id="A0A0J0BKW1"/>
<evidence type="ECO:0000313" key="5">
    <source>
        <dbReference type="EMBL" id="KLQ03438.1"/>
    </source>
</evidence>